<feature type="domain" description="Ig-like" evidence="6">
    <location>
        <begin position="427"/>
        <end position="504"/>
    </location>
</feature>
<dbReference type="InterPro" id="IPR003598">
    <property type="entry name" value="Ig_sub2"/>
</dbReference>
<evidence type="ECO:0000259" key="5">
    <source>
        <dbReference type="PROSITE" id="PS50026"/>
    </source>
</evidence>
<keyword evidence="8" id="KW-1185">Reference proteome</keyword>
<feature type="disulfide bond" evidence="3">
    <location>
        <begin position="611"/>
        <end position="620"/>
    </location>
</feature>
<dbReference type="FunFam" id="2.60.40.10:FF:000032">
    <property type="entry name" value="palladin isoform X1"/>
    <property type="match status" value="1"/>
</dbReference>
<dbReference type="SUPFAM" id="SSF48726">
    <property type="entry name" value="Immunoglobulin"/>
    <property type="match status" value="5"/>
</dbReference>
<feature type="region of interest" description="Disordered" evidence="4">
    <location>
        <begin position="635"/>
        <end position="659"/>
    </location>
</feature>
<feature type="domain" description="Ig-like" evidence="6">
    <location>
        <begin position="509"/>
        <end position="583"/>
    </location>
</feature>
<dbReference type="SMART" id="SM00408">
    <property type="entry name" value="IGc2"/>
    <property type="match status" value="3"/>
</dbReference>
<comment type="caution">
    <text evidence="3">Lacks conserved residue(s) required for the propagation of feature annotation.</text>
</comment>
<evidence type="ECO:0000313" key="8">
    <source>
        <dbReference type="Proteomes" id="UP000225706"/>
    </source>
</evidence>
<dbReference type="PANTHER" id="PTHR46013">
    <property type="entry name" value="VASCULAR CELL ADHESION MOLECULE 1"/>
    <property type="match status" value="1"/>
</dbReference>
<dbReference type="EMBL" id="LSMT01000708">
    <property type="protein sequence ID" value="PFX14944.1"/>
    <property type="molecule type" value="Genomic_DNA"/>
</dbReference>
<accession>A0A2B4R9B5</accession>
<evidence type="ECO:0000256" key="4">
    <source>
        <dbReference type="SAM" id="MobiDB-lite"/>
    </source>
</evidence>
<dbReference type="InterPro" id="IPR000742">
    <property type="entry name" value="EGF"/>
</dbReference>
<feature type="disulfide bond" evidence="3">
    <location>
        <begin position="591"/>
        <end position="601"/>
    </location>
</feature>
<dbReference type="OrthoDB" id="5984901at2759"/>
<evidence type="ECO:0000256" key="2">
    <source>
        <dbReference type="ARBA" id="ARBA00023319"/>
    </source>
</evidence>
<sequence>MVSWMVPYGHSTPGKVLVVTNISRSQTGEYKCEAIVMTVEMQQRQQPLMCSVNKPDNVRLTSSAINYKACKGKDISFNCSADANPEVTSYQLFENGTAILNTSTAGMWSKTLENEGVFVYKCVANNSLGSDYSMNVAVTINVPSSIIQITQYQNATEGENVTLMCIVSGVPPPTVSWMKPNGERDNGYSLGVKNVRRSQAGKYKCETSNECGNATKMTRIYVQFKPENVQLNSSAMNNTACEGKVISFNCSADANPAVTSYQLFENETAIFNTSAAGMWSKTLVNEGVFVYKFPSSIIQITQHQNATEARGKLANTKCEASNDCGNARDVTSIDVHYKPENVQFPSSALGNKACRGDMISFNCSADSNPSVTSYQLFENDTAISNANLSGMWKRNVSMGGVFMYKCVANNSLGSKFSSSLMVTVNEPSSIQPMHSMTVTEGDNVTLMCSVSGMPPSIVSWMKHNGQLHSGYLLELVNISRNEAGEYKCEASNECGNATEMATIDVQYAPTITNISGGQTVNKGDMVSLFCMAEGNPSPTMTWTKVADNSPVNFPMIICGSQDEGLYRCTAKNDVGSPVTRDVSMTVHRNPCLEECTNGRNCREFGKYLCLCPKGKTGHNCKENAEVREKWRNLQSQAKKELSEMAKEQKKTGRGQAPNMPSALTAKVIDIFKETRSFTGLEGFESTGPEANLPTQAAEQVATTVEVNNSLLEQLQEAVQDGPRPQVKVVNVQKAENQSKKKNKRKITQEDILEEQYKALIAKQENLKLKKKKKLELEVSLLEQKVSSVPGYQVSINLSP</sequence>
<gene>
    <name evidence="7" type="primary">IGSF10</name>
    <name evidence="7" type="ORF">AWC38_SpisGene20864</name>
</gene>
<evidence type="ECO:0000256" key="1">
    <source>
        <dbReference type="ARBA" id="ARBA00023157"/>
    </source>
</evidence>
<dbReference type="Pfam" id="PF13927">
    <property type="entry name" value="Ig_3"/>
    <property type="match status" value="3"/>
</dbReference>
<dbReference type="InterPro" id="IPR007110">
    <property type="entry name" value="Ig-like_dom"/>
</dbReference>
<keyword evidence="1 3" id="KW-1015">Disulfide bond</keyword>
<feature type="domain" description="Ig-like" evidence="6">
    <location>
        <begin position="143"/>
        <end position="223"/>
    </location>
</feature>
<dbReference type="Pfam" id="PF13895">
    <property type="entry name" value="Ig_2"/>
    <property type="match status" value="2"/>
</dbReference>
<keyword evidence="3" id="KW-0245">EGF-like domain</keyword>
<dbReference type="InterPro" id="IPR003599">
    <property type="entry name" value="Ig_sub"/>
</dbReference>
<proteinExistence type="predicted"/>
<comment type="caution">
    <text evidence="7">The sequence shown here is derived from an EMBL/GenBank/DDBJ whole genome shotgun (WGS) entry which is preliminary data.</text>
</comment>
<dbReference type="PROSITE" id="PS50026">
    <property type="entry name" value="EGF_3"/>
    <property type="match status" value="1"/>
</dbReference>
<feature type="compositionally biased region" description="Basic and acidic residues" evidence="4">
    <location>
        <begin position="635"/>
        <end position="650"/>
    </location>
</feature>
<dbReference type="SMART" id="SM00409">
    <property type="entry name" value="IG"/>
    <property type="match status" value="4"/>
</dbReference>
<keyword evidence="2" id="KW-0393">Immunoglobulin domain</keyword>
<evidence type="ECO:0000313" key="7">
    <source>
        <dbReference type="EMBL" id="PFX14944.1"/>
    </source>
</evidence>
<protein>
    <submittedName>
        <fullName evidence="7">Immunoglobulin superfamily member 10</fullName>
    </submittedName>
</protein>
<name>A0A2B4R9B5_STYPI</name>
<dbReference type="PROSITE" id="PS50835">
    <property type="entry name" value="IG_LIKE"/>
    <property type="match status" value="3"/>
</dbReference>
<dbReference type="InterPro" id="IPR036179">
    <property type="entry name" value="Ig-like_dom_sf"/>
</dbReference>
<evidence type="ECO:0000259" key="6">
    <source>
        <dbReference type="PROSITE" id="PS50835"/>
    </source>
</evidence>
<dbReference type="Proteomes" id="UP000225706">
    <property type="component" value="Unassembled WGS sequence"/>
</dbReference>
<evidence type="ECO:0000256" key="3">
    <source>
        <dbReference type="PROSITE-ProRule" id="PRU00076"/>
    </source>
</evidence>
<organism evidence="7 8">
    <name type="scientific">Stylophora pistillata</name>
    <name type="common">Smooth cauliflower coral</name>
    <dbReference type="NCBI Taxonomy" id="50429"/>
    <lineage>
        <taxon>Eukaryota</taxon>
        <taxon>Metazoa</taxon>
        <taxon>Cnidaria</taxon>
        <taxon>Anthozoa</taxon>
        <taxon>Hexacorallia</taxon>
        <taxon>Scleractinia</taxon>
        <taxon>Astrocoeniina</taxon>
        <taxon>Pocilloporidae</taxon>
        <taxon>Stylophora</taxon>
    </lineage>
</organism>
<dbReference type="AlphaFoldDB" id="A0A2B4R9B5"/>
<dbReference type="PROSITE" id="PS00022">
    <property type="entry name" value="EGF_1"/>
    <property type="match status" value="1"/>
</dbReference>
<dbReference type="InterPro" id="IPR013783">
    <property type="entry name" value="Ig-like_fold"/>
</dbReference>
<feature type="domain" description="EGF-like" evidence="5">
    <location>
        <begin position="587"/>
        <end position="621"/>
    </location>
</feature>
<dbReference type="Gene3D" id="2.60.40.10">
    <property type="entry name" value="Immunoglobulins"/>
    <property type="match status" value="6"/>
</dbReference>
<reference evidence="8" key="1">
    <citation type="journal article" date="2017" name="bioRxiv">
        <title>Comparative analysis of the genomes of Stylophora pistillata and Acropora digitifera provides evidence for extensive differences between species of corals.</title>
        <authorList>
            <person name="Voolstra C.R."/>
            <person name="Li Y."/>
            <person name="Liew Y.J."/>
            <person name="Baumgarten S."/>
            <person name="Zoccola D."/>
            <person name="Flot J.-F."/>
            <person name="Tambutte S."/>
            <person name="Allemand D."/>
            <person name="Aranda M."/>
        </authorList>
    </citation>
    <scope>NUCLEOTIDE SEQUENCE [LARGE SCALE GENOMIC DNA]</scope>
</reference>
<dbReference type="PANTHER" id="PTHR46013:SF7">
    <property type="entry name" value="IG-LIKE DOMAIN-CONTAINING PROTEIN"/>
    <property type="match status" value="1"/>
</dbReference>